<keyword evidence="3" id="KW-0597">Phosphoprotein</keyword>
<accession>A0ABW1D675</accession>
<feature type="domain" description="Carrier" evidence="5">
    <location>
        <begin position="335"/>
        <end position="413"/>
    </location>
</feature>
<dbReference type="SUPFAM" id="SSF47336">
    <property type="entry name" value="ACP-like"/>
    <property type="match status" value="1"/>
</dbReference>
<keyword evidence="4" id="KW-0436">Ligase</keyword>
<sequence>MSLLLVDGWSSGLFYRDLFAFADDWNAVLAPLDIDFGDYVTAVQQLPETPQWQADRDWWWQQLDAFPQPPALPLAAEPDAVRADVMRSLEARLAPDRWTRVQELCRAHEVTPSAAALAAYTVAIARTAGHRRFLLNSLQLNRLPLHPDVHRMVGAFSSTVLLPVELPEHRTFADLAHELQTLTGEALAHNLVTGVEVSRELARRWGTTRPVAPVVFQSTLGVDAAMGSSVPEEAGPLGRIDLADHRQELRTPQVAMEGRLYEARDQLVIVLSLVEELFHAADVERLFTMFTTLLRTLETPEGWASTCDLPAALELDGDLRLGARPRMTAGQDGGPPRDEVEQAVADCWRALLDLPEQHGLDRASEFFALGGDSLIAIRMLTRLARSGLPQVTPRAFLAAPTVAGLAAAIREKR</sequence>
<dbReference type="InterPro" id="IPR006162">
    <property type="entry name" value="Ppantetheine_attach_site"/>
</dbReference>
<evidence type="ECO:0000313" key="7">
    <source>
        <dbReference type="Proteomes" id="UP001596058"/>
    </source>
</evidence>
<dbReference type="Pfam" id="PF00668">
    <property type="entry name" value="Condensation"/>
    <property type="match status" value="1"/>
</dbReference>
<dbReference type="InterPro" id="IPR009081">
    <property type="entry name" value="PP-bd_ACP"/>
</dbReference>
<dbReference type="PANTHER" id="PTHR45527">
    <property type="entry name" value="NONRIBOSOMAL PEPTIDE SYNTHETASE"/>
    <property type="match status" value="1"/>
</dbReference>
<dbReference type="PROSITE" id="PS50075">
    <property type="entry name" value="CARRIER"/>
    <property type="match status" value="1"/>
</dbReference>
<dbReference type="RefSeq" id="WP_379522876.1">
    <property type="nucleotide sequence ID" value="NZ_JBHSPA010000094.1"/>
</dbReference>
<dbReference type="EMBL" id="JBHSPA010000094">
    <property type="protein sequence ID" value="MFC5833449.1"/>
    <property type="molecule type" value="Genomic_DNA"/>
</dbReference>
<dbReference type="InterPro" id="IPR036736">
    <property type="entry name" value="ACP-like_sf"/>
</dbReference>
<evidence type="ECO:0000256" key="3">
    <source>
        <dbReference type="ARBA" id="ARBA00022553"/>
    </source>
</evidence>
<name>A0ABW1D675_9ACTN</name>
<dbReference type="PROSITE" id="PS00012">
    <property type="entry name" value="PHOSPHOPANTETHEINE"/>
    <property type="match status" value="1"/>
</dbReference>
<dbReference type="Gene3D" id="1.10.1200.10">
    <property type="entry name" value="ACP-like"/>
    <property type="match status" value="1"/>
</dbReference>
<evidence type="ECO:0000256" key="1">
    <source>
        <dbReference type="ARBA" id="ARBA00001957"/>
    </source>
</evidence>
<dbReference type="Proteomes" id="UP001596058">
    <property type="component" value="Unassembled WGS sequence"/>
</dbReference>
<organism evidence="6 7">
    <name type="scientific">Nonomuraea insulae</name>
    <dbReference type="NCBI Taxonomy" id="1616787"/>
    <lineage>
        <taxon>Bacteria</taxon>
        <taxon>Bacillati</taxon>
        <taxon>Actinomycetota</taxon>
        <taxon>Actinomycetes</taxon>
        <taxon>Streptosporangiales</taxon>
        <taxon>Streptosporangiaceae</taxon>
        <taxon>Nonomuraea</taxon>
    </lineage>
</organism>
<reference evidence="7" key="1">
    <citation type="journal article" date="2019" name="Int. J. Syst. Evol. Microbiol.">
        <title>The Global Catalogue of Microorganisms (GCM) 10K type strain sequencing project: providing services to taxonomists for standard genome sequencing and annotation.</title>
        <authorList>
            <consortium name="The Broad Institute Genomics Platform"/>
            <consortium name="The Broad Institute Genome Sequencing Center for Infectious Disease"/>
            <person name="Wu L."/>
            <person name="Ma J."/>
        </authorList>
    </citation>
    <scope>NUCLEOTIDE SEQUENCE [LARGE SCALE GENOMIC DNA]</scope>
    <source>
        <strain evidence="7">CCUG 53903</strain>
    </source>
</reference>
<evidence type="ECO:0000313" key="6">
    <source>
        <dbReference type="EMBL" id="MFC5833449.1"/>
    </source>
</evidence>
<dbReference type="InterPro" id="IPR001242">
    <property type="entry name" value="Condensation_dom"/>
</dbReference>
<keyword evidence="7" id="KW-1185">Reference proteome</keyword>
<dbReference type="PANTHER" id="PTHR45527:SF10">
    <property type="entry name" value="PYOCHELIN SYNTHASE PCHF"/>
    <property type="match status" value="1"/>
</dbReference>
<evidence type="ECO:0000259" key="5">
    <source>
        <dbReference type="PROSITE" id="PS50075"/>
    </source>
</evidence>
<protein>
    <submittedName>
        <fullName evidence="6">Condensation domain-containing protein</fullName>
    </submittedName>
</protein>
<comment type="cofactor">
    <cofactor evidence="1">
        <name>pantetheine 4'-phosphate</name>
        <dbReference type="ChEBI" id="CHEBI:47942"/>
    </cofactor>
</comment>
<comment type="caution">
    <text evidence="6">The sequence shown here is derived from an EMBL/GenBank/DDBJ whole genome shotgun (WGS) entry which is preliminary data.</text>
</comment>
<keyword evidence="2" id="KW-0596">Phosphopantetheine</keyword>
<evidence type="ECO:0000256" key="4">
    <source>
        <dbReference type="ARBA" id="ARBA00022598"/>
    </source>
</evidence>
<proteinExistence type="predicted"/>
<gene>
    <name evidence="6" type="ORF">ACFPZ3_57190</name>
</gene>
<dbReference type="Pfam" id="PF00550">
    <property type="entry name" value="PP-binding"/>
    <property type="match status" value="1"/>
</dbReference>
<dbReference type="SUPFAM" id="SSF52777">
    <property type="entry name" value="CoA-dependent acyltransferases"/>
    <property type="match status" value="1"/>
</dbReference>
<dbReference type="Gene3D" id="3.30.559.30">
    <property type="entry name" value="Nonribosomal peptide synthetase, condensation domain"/>
    <property type="match status" value="1"/>
</dbReference>
<evidence type="ECO:0000256" key="2">
    <source>
        <dbReference type="ARBA" id="ARBA00022450"/>
    </source>
</evidence>